<evidence type="ECO:0000313" key="1">
    <source>
        <dbReference type="EMBL" id="KAK4133052.1"/>
    </source>
</evidence>
<gene>
    <name evidence="1" type="ORF">BT67DRAFT_70236</name>
</gene>
<proteinExistence type="predicted"/>
<dbReference type="EMBL" id="MU853414">
    <property type="protein sequence ID" value="KAK4133052.1"/>
    <property type="molecule type" value="Genomic_DNA"/>
</dbReference>
<reference evidence="1" key="2">
    <citation type="submission" date="2023-05" db="EMBL/GenBank/DDBJ databases">
        <authorList>
            <consortium name="Lawrence Berkeley National Laboratory"/>
            <person name="Steindorff A."/>
            <person name="Hensen N."/>
            <person name="Bonometti L."/>
            <person name="Westerberg I."/>
            <person name="Brannstrom I.O."/>
            <person name="Guillou S."/>
            <person name="Cros-Aarteil S."/>
            <person name="Calhoun S."/>
            <person name="Haridas S."/>
            <person name="Kuo A."/>
            <person name="Mondo S."/>
            <person name="Pangilinan J."/>
            <person name="Riley R."/>
            <person name="Labutti K."/>
            <person name="Andreopoulos B."/>
            <person name="Lipzen A."/>
            <person name="Chen C."/>
            <person name="Yanf M."/>
            <person name="Daum C."/>
            <person name="Ng V."/>
            <person name="Clum A."/>
            <person name="Ohm R."/>
            <person name="Martin F."/>
            <person name="Silar P."/>
            <person name="Natvig D."/>
            <person name="Lalanne C."/>
            <person name="Gautier V."/>
            <person name="Ament-Velasquez S.L."/>
            <person name="Kruys A."/>
            <person name="Hutchinson M.I."/>
            <person name="Powell A.J."/>
            <person name="Barry K."/>
            <person name="Miller A.N."/>
            <person name="Grigoriev I.V."/>
            <person name="Debuchy R."/>
            <person name="Gladieux P."/>
            <person name="Thoren M.H."/>
            <person name="Johannesson H."/>
        </authorList>
    </citation>
    <scope>NUCLEOTIDE SEQUENCE</scope>
    <source>
        <strain evidence="1">CBS 123565</strain>
    </source>
</reference>
<comment type="caution">
    <text evidence="1">The sequence shown here is derived from an EMBL/GenBank/DDBJ whole genome shotgun (WGS) entry which is preliminary data.</text>
</comment>
<dbReference type="Proteomes" id="UP001304895">
    <property type="component" value="Unassembled WGS sequence"/>
</dbReference>
<name>A0AAN6UHD5_9PEZI</name>
<evidence type="ECO:0000313" key="2">
    <source>
        <dbReference type="Proteomes" id="UP001304895"/>
    </source>
</evidence>
<organism evidence="1 2">
    <name type="scientific">Trichocladium antarcticum</name>
    <dbReference type="NCBI Taxonomy" id="1450529"/>
    <lineage>
        <taxon>Eukaryota</taxon>
        <taxon>Fungi</taxon>
        <taxon>Dikarya</taxon>
        <taxon>Ascomycota</taxon>
        <taxon>Pezizomycotina</taxon>
        <taxon>Sordariomycetes</taxon>
        <taxon>Sordariomycetidae</taxon>
        <taxon>Sordariales</taxon>
        <taxon>Chaetomiaceae</taxon>
        <taxon>Trichocladium</taxon>
    </lineage>
</organism>
<reference evidence="1" key="1">
    <citation type="journal article" date="2023" name="Mol. Phylogenet. Evol.">
        <title>Genome-scale phylogeny and comparative genomics of the fungal order Sordariales.</title>
        <authorList>
            <person name="Hensen N."/>
            <person name="Bonometti L."/>
            <person name="Westerberg I."/>
            <person name="Brannstrom I.O."/>
            <person name="Guillou S."/>
            <person name="Cros-Aarteil S."/>
            <person name="Calhoun S."/>
            <person name="Haridas S."/>
            <person name="Kuo A."/>
            <person name="Mondo S."/>
            <person name="Pangilinan J."/>
            <person name="Riley R."/>
            <person name="LaButti K."/>
            <person name="Andreopoulos B."/>
            <person name="Lipzen A."/>
            <person name="Chen C."/>
            <person name="Yan M."/>
            <person name="Daum C."/>
            <person name="Ng V."/>
            <person name="Clum A."/>
            <person name="Steindorff A."/>
            <person name="Ohm R.A."/>
            <person name="Martin F."/>
            <person name="Silar P."/>
            <person name="Natvig D.O."/>
            <person name="Lalanne C."/>
            <person name="Gautier V."/>
            <person name="Ament-Velasquez S.L."/>
            <person name="Kruys A."/>
            <person name="Hutchinson M.I."/>
            <person name="Powell A.J."/>
            <person name="Barry K."/>
            <person name="Miller A.N."/>
            <person name="Grigoriev I.V."/>
            <person name="Debuchy R."/>
            <person name="Gladieux P."/>
            <person name="Hiltunen Thoren M."/>
            <person name="Johannesson H."/>
        </authorList>
    </citation>
    <scope>NUCLEOTIDE SEQUENCE</scope>
    <source>
        <strain evidence="1">CBS 123565</strain>
    </source>
</reference>
<accession>A0AAN6UHD5</accession>
<dbReference type="AlphaFoldDB" id="A0AAN6UHD5"/>
<protein>
    <submittedName>
        <fullName evidence="1">Uncharacterized protein</fullName>
    </submittedName>
</protein>
<sequence length="162" mass="18493">MECVCHFLCRRRRRLLLLSSSSSAGLVILVLPRWRAWVRELVIFVLVKMACEEGWVGAVRAKWTLGGWRRVVVVVGGRGGFAVRRFACFVTYMDGWWRKATCEAWSVVMAMAMAMGPQLVLLPPHISSGRCRRNLPYQYMGGEGTKAECGGRRVDRWRRLVC</sequence>
<keyword evidence="2" id="KW-1185">Reference proteome</keyword>